<name>A0A0C2N830_THEKT</name>
<evidence type="ECO:0000313" key="1">
    <source>
        <dbReference type="EMBL" id="KII70077.1"/>
    </source>
</evidence>
<gene>
    <name evidence="1" type="ORF">RF11_11878</name>
</gene>
<dbReference type="AlphaFoldDB" id="A0A0C2N830"/>
<proteinExistence type="predicted"/>
<sequence>MSEGLGTTFRFNTLKRRAHYMFEKAGQIYGQMGEIQSKHLFTSEAAYAYNHAANLAECNLKDFVLAIKNYTLAGNYSLGNSNDFSFSNYSSAFVLYFESVILL</sequence>
<dbReference type="EMBL" id="JWZT01002201">
    <property type="protein sequence ID" value="KII70077.1"/>
    <property type="molecule type" value="Genomic_DNA"/>
</dbReference>
<keyword evidence="2" id="KW-1185">Reference proteome</keyword>
<accession>A0A0C2N830</accession>
<protein>
    <recommendedName>
        <fullName evidence="3">Alpha-soluble NSF attachment protein</fullName>
    </recommendedName>
</protein>
<evidence type="ECO:0000313" key="2">
    <source>
        <dbReference type="Proteomes" id="UP000031668"/>
    </source>
</evidence>
<evidence type="ECO:0008006" key="3">
    <source>
        <dbReference type="Google" id="ProtNLM"/>
    </source>
</evidence>
<reference evidence="1 2" key="1">
    <citation type="journal article" date="2014" name="Genome Biol. Evol.">
        <title>The genome of the myxosporean Thelohanellus kitauei shows adaptations to nutrient acquisition within its fish host.</title>
        <authorList>
            <person name="Yang Y."/>
            <person name="Xiong J."/>
            <person name="Zhou Z."/>
            <person name="Huo F."/>
            <person name="Miao W."/>
            <person name="Ran C."/>
            <person name="Liu Y."/>
            <person name="Zhang J."/>
            <person name="Feng J."/>
            <person name="Wang M."/>
            <person name="Wang M."/>
            <person name="Wang L."/>
            <person name="Yao B."/>
        </authorList>
    </citation>
    <scope>NUCLEOTIDE SEQUENCE [LARGE SCALE GENOMIC DNA]</scope>
    <source>
        <strain evidence="1">Wuqing</strain>
    </source>
</reference>
<organism evidence="1 2">
    <name type="scientific">Thelohanellus kitauei</name>
    <name type="common">Myxosporean</name>
    <dbReference type="NCBI Taxonomy" id="669202"/>
    <lineage>
        <taxon>Eukaryota</taxon>
        <taxon>Metazoa</taxon>
        <taxon>Cnidaria</taxon>
        <taxon>Myxozoa</taxon>
        <taxon>Myxosporea</taxon>
        <taxon>Bivalvulida</taxon>
        <taxon>Platysporina</taxon>
        <taxon>Myxobolidae</taxon>
        <taxon>Thelohanellus</taxon>
    </lineage>
</organism>
<dbReference type="Proteomes" id="UP000031668">
    <property type="component" value="Unassembled WGS sequence"/>
</dbReference>
<comment type="caution">
    <text evidence="1">The sequence shown here is derived from an EMBL/GenBank/DDBJ whole genome shotgun (WGS) entry which is preliminary data.</text>
</comment>